<accession>A0A161YMG3</accession>
<proteinExistence type="predicted"/>
<sequence>MKINHNHLINNKDQLKQVCAGRNPGKGTKPKQQKMAIYYLAVTVIPDEL</sequence>
<dbReference type="Proteomes" id="UP000076486">
    <property type="component" value="Unassembled WGS sequence"/>
</dbReference>
<evidence type="ECO:0000313" key="2">
    <source>
        <dbReference type="Proteomes" id="UP000076486"/>
    </source>
</evidence>
<comment type="caution">
    <text evidence="1">The sequence shown here is derived from an EMBL/GenBank/DDBJ whole genome shotgun (WGS) entry which is preliminary data.</text>
</comment>
<reference evidence="1 2" key="1">
    <citation type="submission" date="2013-07" db="EMBL/GenBank/DDBJ databases">
        <title>Comparative Genomic and Metabolomic Analysis of Twelve Strains of Pseudoalteromonas luteoviolacea.</title>
        <authorList>
            <person name="Vynne N.G."/>
            <person name="Mansson M."/>
            <person name="Gram L."/>
        </authorList>
    </citation>
    <scope>NUCLEOTIDE SEQUENCE [LARGE SCALE GENOMIC DNA]</scope>
    <source>
        <strain evidence="1 2">CPMOR-1</strain>
    </source>
</reference>
<organism evidence="1 2">
    <name type="scientific">Pseudoalteromonas luteoviolacea CPMOR-1</name>
    <dbReference type="NCBI Taxonomy" id="1365248"/>
    <lineage>
        <taxon>Bacteria</taxon>
        <taxon>Pseudomonadati</taxon>
        <taxon>Pseudomonadota</taxon>
        <taxon>Gammaproteobacteria</taxon>
        <taxon>Alteromonadales</taxon>
        <taxon>Pseudoalteromonadaceae</taxon>
        <taxon>Pseudoalteromonas</taxon>
    </lineage>
</organism>
<dbReference type="AlphaFoldDB" id="A0A161YMG3"/>
<evidence type="ECO:0000313" key="1">
    <source>
        <dbReference type="EMBL" id="KZN62864.1"/>
    </source>
</evidence>
<gene>
    <name evidence="1" type="ORF">N473_18285</name>
</gene>
<dbReference type="EMBL" id="AUYC01000030">
    <property type="protein sequence ID" value="KZN62864.1"/>
    <property type="molecule type" value="Genomic_DNA"/>
</dbReference>
<protein>
    <submittedName>
        <fullName evidence="1">Uncharacterized protein</fullName>
    </submittedName>
</protein>
<name>A0A161YMG3_9GAMM</name>